<sequence length="674" mass="75464">MVYRSTLVHIFLFEDSEQIFGFLLQGGLFSNLLWTVVASAASDTDARVQGLTKCKGEHLVLMEASPEVTAHVFVYRNGESVASTSVQAKTDLQGRLLVGDNSSVRLNNLTSGDLGLYRVEVKLSDGSTVDKSKMVVVREPPETTNNQLVVVSDTSDVTLVRLRCGVFTFLGFPPVSVIWKNPARIVERPLLFSDPVGQLLASTGFTDNHFTLDLPVKVARPGLYSCQLDCQDPSYCCLDDQSPLRQWAQIEVQIDKDLETSSEDGVSVANFSSLVQRVEELERSSRAHDCRESGVAAMAHLVHRQAKCDQLDALIGRLVATEEKIADLWNISRILKEVQDELNSTKNTLSDFQLQRLKEMTAVNQVFEDFRLQFEKETMNINDTLKNVLLKQQQMEDRIPKVDERMSQVDVRMSKVDDRMSQVDDRMSQVDNRMSQVDERMLQVDIGISKWAASRLTDCDYRSQLISNLTAIAEDVAVLKTETRSEMSTMRSKVTDIENALATHVTTSNETQAALLSEISAGKRILEQPPYGGCPVEKGYVLYHKHCLKFYTIGLDYQAARRRCEDDGAHLFHPKSSEEGGLALLSLMDTNGQQLNSSGRWWVGADDIVTEGHFLWTDGSPLRTDSTLWARGQPDDYLSSEDCVEVLHNKVLLLNDNKCGETKAFICQADLEVQ</sequence>
<dbReference type="CDD" id="cd00037">
    <property type="entry name" value="CLECT"/>
    <property type="match status" value="1"/>
</dbReference>
<dbReference type="InterPro" id="IPR018378">
    <property type="entry name" value="C-type_lectin_CS"/>
</dbReference>
<dbReference type="Gene3D" id="1.20.5.1070">
    <property type="entry name" value="Head and neck region of the ectodomain of NDV fusion glycoprotein"/>
    <property type="match status" value="1"/>
</dbReference>
<dbReference type="InterPro" id="IPR016187">
    <property type="entry name" value="CTDL_fold"/>
</dbReference>
<dbReference type="InterPro" id="IPR013783">
    <property type="entry name" value="Ig-like_fold"/>
</dbReference>
<protein>
    <recommendedName>
        <fullName evidence="6">C-type lectin domain-containing protein</fullName>
    </recommendedName>
</protein>
<evidence type="ECO:0000259" key="3">
    <source>
        <dbReference type="PROSITE" id="PS50835"/>
    </source>
</evidence>
<dbReference type="AlphaFoldDB" id="A0A2T7PEL7"/>
<evidence type="ECO:0000313" key="5">
    <source>
        <dbReference type="Proteomes" id="UP000245119"/>
    </source>
</evidence>
<dbReference type="PROSITE" id="PS00615">
    <property type="entry name" value="C_TYPE_LECTIN_1"/>
    <property type="match status" value="1"/>
</dbReference>
<dbReference type="InterPro" id="IPR050801">
    <property type="entry name" value="Ca-Dep_Lectins_ImmuneDev"/>
</dbReference>
<reference evidence="4 5" key="1">
    <citation type="submission" date="2018-04" db="EMBL/GenBank/DDBJ databases">
        <title>The genome of golden apple snail Pomacea canaliculata provides insight into stress tolerance and invasive adaptation.</title>
        <authorList>
            <person name="Liu C."/>
            <person name="Liu B."/>
            <person name="Ren Y."/>
            <person name="Zhang Y."/>
            <person name="Wang H."/>
            <person name="Li S."/>
            <person name="Jiang F."/>
            <person name="Yin L."/>
            <person name="Zhang G."/>
            <person name="Qian W."/>
            <person name="Fan W."/>
        </authorList>
    </citation>
    <scope>NUCLEOTIDE SEQUENCE [LARGE SCALE GENOMIC DNA]</scope>
    <source>
        <strain evidence="4">SZHN2017</strain>
        <tissue evidence="4">Muscle</tissue>
    </source>
</reference>
<feature type="domain" description="Ig-like" evidence="3">
    <location>
        <begin position="140"/>
        <end position="228"/>
    </location>
</feature>
<gene>
    <name evidence="4" type="ORF">C0Q70_07270</name>
</gene>
<dbReference type="EMBL" id="PZQS01000004">
    <property type="protein sequence ID" value="PVD31851.1"/>
    <property type="molecule type" value="Genomic_DNA"/>
</dbReference>
<dbReference type="InterPro" id="IPR007110">
    <property type="entry name" value="Ig-like_dom"/>
</dbReference>
<dbReference type="Gene3D" id="2.60.40.10">
    <property type="entry name" value="Immunoglobulins"/>
    <property type="match status" value="1"/>
</dbReference>
<feature type="domain" description="C-type lectin" evidence="2">
    <location>
        <begin position="543"/>
        <end position="668"/>
    </location>
</feature>
<dbReference type="InterPro" id="IPR001304">
    <property type="entry name" value="C-type_lectin-like"/>
</dbReference>
<dbReference type="Gene3D" id="3.10.100.10">
    <property type="entry name" value="Mannose-Binding Protein A, subunit A"/>
    <property type="match status" value="1"/>
</dbReference>
<keyword evidence="1" id="KW-1015">Disulfide bond</keyword>
<organism evidence="4 5">
    <name type="scientific">Pomacea canaliculata</name>
    <name type="common">Golden apple snail</name>
    <dbReference type="NCBI Taxonomy" id="400727"/>
    <lineage>
        <taxon>Eukaryota</taxon>
        <taxon>Metazoa</taxon>
        <taxon>Spiralia</taxon>
        <taxon>Lophotrochozoa</taxon>
        <taxon>Mollusca</taxon>
        <taxon>Gastropoda</taxon>
        <taxon>Caenogastropoda</taxon>
        <taxon>Architaenioglossa</taxon>
        <taxon>Ampullarioidea</taxon>
        <taxon>Ampullariidae</taxon>
        <taxon>Pomacea</taxon>
    </lineage>
</organism>
<dbReference type="Proteomes" id="UP000245119">
    <property type="component" value="Linkage Group LG4"/>
</dbReference>
<keyword evidence="5" id="KW-1185">Reference proteome</keyword>
<name>A0A2T7PEL7_POMCA</name>
<dbReference type="SMART" id="SM00034">
    <property type="entry name" value="CLECT"/>
    <property type="match status" value="1"/>
</dbReference>
<accession>A0A2T7PEL7</accession>
<evidence type="ECO:0008006" key="6">
    <source>
        <dbReference type="Google" id="ProtNLM"/>
    </source>
</evidence>
<evidence type="ECO:0000313" key="4">
    <source>
        <dbReference type="EMBL" id="PVD31851.1"/>
    </source>
</evidence>
<dbReference type="PROSITE" id="PS50835">
    <property type="entry name" value="IG_LIKE"/>
    <property type="match status" value="1"/>
</dbReference>
<dbReference type="PANTHER" id="PTHR22801">
    <property type="entry name" value="LITHOSTATHINE"/>
    <property type="match status" value="1"/>
</dbReference>
<evidence type="ECO:0000256" key="1">
    <source>
        <dbReference type="ARBA" id="ARBA00023157"/>
    </source>
</evidence>
<dbReference type="InterPro" id="IPR016186">
    <property type="entry name" value="C-type_lectin-like/link_sf"/>
</dbReference>
<dbReference type="SUPFAM" id="SSF56436">
    <property type="entry name" value="C-type lectin-like"/>
    <property type="match status" value="1"/>
</dbReference>
<dbReference type="Pfam" id="PF00059">
    <property type="entry name" value="Lectin_C"/>
    <property type="match status" value="1"/>
</dbReference>
<evidence type="ECO:0000259" key="2">
    <source>
        <dbReference type="PROSITE" id="PS50041"/>
    </source>
</evidence>
<dbReference type="PROSITE" id="PS50041">
    <property type="entry name" value="C_TYPE_LECTIN_2"/>
    <property type="match status" value="1"/>
</dbReference>
<proteinExistence type="predicted"/>
<dbReference type="OrthoDB" id="6271941at2759"/>
<dbReference type="PANTHER" id="PTHR22801:SF63">
    <property type="entry name" value="C-TYPE LECTIN DOMAIN-CONTAINING PROTEIN"/>
    <property type="match status" value="1"/>
</dbReference>
<comment type="caution">
    <text evidence="4">The sequence shown here is derived from an EMBL/GenBank/DDBJ whole genome shotgun (WGS) entry which is preliminary data.</text>
</comment>